<feature type="domain" description="RDD" evidence="6">
    <location>
        <begin position="16"/>
        <end position="150"/>
    </location>
</feature>
<feature type="non-terminal residue" evidence="7">
    <location>
        <position position="190"/>
    </location>
</feature>
<dbReference type="GO" id="GO:0016020">
    <property type="term" value="C:membrane"/>
    <property type="evidence" value="ECO:0007669"/>
    <property type="project" value="UniProtKB-SubCell"/>
</dbReference>
<evidence type="ECO:0000256" key="1">
    <source>
        <dbReference type="ARBA" id="ARBA00004141"/>
    </source>
</evidence>
<evidence type="ECO:0000256" key="5">
    <source>
        <dbReference type="SAM" id="Phobius"/>
    </source>
</evidence>
<accession>X0XNX0</accession>
<evidence type="ECO:0000256" key="2">
    <source>
        <dbReference type="ARBA" id="ARBA00022692"/>
    </source>
</evidence>
<keyword evidence="2 5" id="KW-0812">Transmembrane</keyword>
<feature type="transmembrane region" description="Helical" evidence="5">
    <location>
        <begin position="99"/>
        <end position="122"/>
    </location>
</feature>
<proteinExistence type="predicted"/>
<keyword evidence="3 5" id="KW-1133">Transmembrane helix</keyword>
<evidence type="ECO:0000256" key="3">
    <source>
        <dbReference type="ARBA" id="ARBA00022989"/>
    </source>
</evidence>
<dbReference type="Pfam" id="PF06271">
    <property type="entry name" value="RDD"/>
    <property type="match status" value="1"/>
</dbReference>
<dbReference type="AlphaFoldDB" id="X0XNX0"/>
<dbReference type="EMBL" id="BARS01048608">
    <property type="protein sequence ID" value="GAG38343.1"/>
    <property type="molecule type" value="Genomic_DNA"/>
</dbReference>
<name>X0XNX0_9ZZZZ</name>
<keyword evidence="4 5" id="KW-0472">Membrane</keyword>
<protein>
    <recommendedName>
        <fullName evidence="6">RDD domain-containing protein</fullName>
    </recommendedName>
</protein>
<evidence type="ECO:0000256" key="4">
    <source>
        <dbReference type="ARBA" id="ARBA00023136"/>
    </source>
</evidence>
<dbReference type="InterPro" id="IPR010432">
    <property type="entry name" value="RDD"/>
</dbReference>
<feature type="transmembrane region" description="Helical" evidence="5">
    <location>
        <begin position="22"/>
        <end position="43"/>
    </location>
</feature>
<feature type="transmembrane region" description="Helical" evidence="5">
    <location>
        <begin position="49"/>
        <end position="68"/>
    </location>
</feature>
<evidence type="ECO:0000313" key="7">
    <source>
        <dbReference type="EMBL" id="GAG38343.1"/>
    </source>
</evidence>
<comment type="subcellular location">
    <subcellularLocation>
        <location evidence="1">Membrane</location>
        <topology evidence="1">Multi-pass membrane protein</topology>
    </subcellularLocation>
</comment>
<feature type="transmembrane region" description="Helical" evidence="5">
    <location>
        <begin position="142"/>
        <end position="167"/>
    </location>
</feature>
<sequence length="190" mass="19949">MDTGASQEGTHPIQRAPVLRRVLALVVDHLILLGLGLAFLAVAGERAKGLSLFWPSLGTAACWLYLAVSYTRSANGQTVGKRLYGIQVRSAQGGWLSPWAAALRAFAVLPLICADLKLFSIGLPGTGLGTLIGPPSSAVPTVAAVIMCVIVTGMFALWIVACVRWLIGILPGRDALGGHDILLRSVVVRS</sequence>
<organism evidence="7">
    <name type="scientific">marine sediment metagenome</name>
    <dbReference type="NCBI Taxonomy" id="412755"/>
    <lineage>
        <taxon>unclassified sequences</taxon>
        <taxon>metagenomes</taxon>
        <taxon>ecological metagenomes</taxon>
    </lineage>
</organism>
<reference evidence="7" key="1">
    <citation type="journal article" date="2014" name="Front. Microbiol.">
        <title>High frequency of phylogenetically diverse reductive dehalogenase-homologous genes in deep subseafloor sedimentary metagenomes.</title>
        <authorList>
            <person name="Kawai M."/>
            <person name="Futagami T."/>
            <person name="Toyoda A."/>
            <person name="Takaki Y."/>
            <person name="Nishi S."/>
            <person name="Hori S."/>
            <person name="Arai W."/>
            <person name="Tsubouchi T."/>
            <person name="Morono Y."/>
            <person name="Uchiyama I."/>
            <person name="Ito T."/>
            <person name="Fujiyama A."/>
            <person name="Inagaki F."/>
            <person name="Takami H."/>
        </authorList>
    </citation>
    <scope>NUCLEOTIDE SEQUENCE</scope>
    <source>
        <strain evidence="7">Expedition CK06-06</strain>
    </source>
</reference>
<comment type="caution">
    <text evidence="7">The sequence shown here is derived from an EMBL/GenBank/DDBJ whole genome shotgun (WGS) entry which is preliminary data.</text>
</comment>
<gene>
    <name evidence="7" type="ORF">S01H1_72823</name>
</gene>
<evidence type="ECO:0000259" key="6">
    <source>
        <dbReference type="Pfam" id="PF06271"/>
    </source>
</evidence>